<evidence type="ECO:0000313" key="9">
    <source>
        <dbReference type="Proteomes" id="UP001413721"/>
    </source>
</evidence>
<feature type="compositionally biased region" description="Basic and acidic residues" evidence="5">
    <location>
        <begin position="231"/>
        <end position="245"/>
    </location>
</feature>
<comment type="caution">
    <text evidence="8">The sequence shown here is derived from an EMBL/GenBank/DDBJ whole genome shotgun (WGS) entry which is preliminary data.</text>
</comment>
<dbReference type="SUPFAM" id="SSF48452">
    <property type="entry name" value="TPR-like"/>
    <property type="match status" value="1"/>
</dbReference>
<dbReference type="Gene3D" id="1.25.40.10">
    <property type="entry name" value="Tetratricopeptide repeat domain"/>
    <property type="match status" value="1"/>
</dbReference>
<keyword evidence="4 6" id="KW-0472">Membrane</keyword>
<sequence length="487" mass="51996">MIRVVLLVLVIIVLSLAGAWVADHPGTLTLDWLGWRIDTTVAVALAVTLLALVALALVWRLVASVVTGPRSYMRRRAERRRQRGLKAMTQGLAAVAAGDARDARRMSARAERLLDAQPLADMLAAQSAQLAEDPAEATRRWTRMLEHEETAELGLRGLAALARRQGDGTAAVARARDALAKRPGTRWALETVFEVKLAEGDWAEAEAALTALERHKHLDREQSRRRQAALEIERARAESAAGAHDDAMNRARAAIRLAPERPEAAITQVEVAIAAGKLPNARKMIEQNWAAAAHPQLGRLYVDLLGTESNATDRAKRARDLAQIAPNLPESRLLVAETALDAGILGVARDAANKIAVADRDTRAERVAARAAEAEGDWQSSAQAWQRAADARPAPGWLCSSCGTMHRRWEAVCDHCGSFDTVAWRHPAAATVATGRAPVPAASGTTGHPARSSNPAPSSGAEAPAPTDIRPPLDAAAPTPGRPPAAA</sequence>
<organism evidence="8 9">
    <name type="scientific">Tistrella arctica</name>
    <dbReference type="NCBI Taxonomy" id="3133430"/>
    <lineage>
        <taxon>Bacteria</taxon>
        <taxon>Pseudomonadati</taxon>
        <taxon>Pseudomonadota</taxon>
        <taxon>Alphaproteobacteria</taxon>
        <taxon>Geminicoccales</taxon>
        <taxon>Geminicoccaceae</taxon>
        <taxon>Tistrella</taxon>
    </lineage>
</organism>
<feature type="transmembrane region" description="Helical" evidence="6">
    <location>
        <begin position="43"/>
        <end position="66"/>
    </location>
</feature>
<dbReference type="InterPro" id="IPR011990">
    <property type="entry name" value="TPR-like_helical_dom_sf"/>
</dbReference>
<gene>
    <name evidence="8" type="ORF">WG926_05500</name>
</gene>
<dbReference type="Proteomes" id="UP001413721">
    <property type="component" value="Unassembled WGS sequence"/>
</dbReference>
<proteinExistence type="predicted"/>
<feature type="region of interest" description="Disordered" evidence="5">
    <location>
        <begin position="435"/>
        <end position="487"/>
    </location>
</feature>
<evidence type="ECO:0000313" key="8">
    <source>
        <dbReference type="EMBL" id="MEN2987749.1"/>
    </source>
</evidence>
<evidence type="ECO:0000256" key="5">
    <source>
        <dbReference type="SAM" id="MobiDB-lite"/>
    </source>
</evidence>
<dbReference type="RefSeq" id="WP_345936912.1">
    <property type="nucleotide sequence ID" value="NZ_JBBKTW010000002.1"/>
</dbReference>
<keyword evidence="9" id="KW-1185">Reference proteome</keyword>
<keyword evidence="2 6" id="KW-0812">Transmembrane</keyword>
<evidence type="ECO:0000256" key="1">
    <source>
        <dbReference type="ARBA" id="ARBA00004370"/>
    </source>
</evidence>
<dbReference type="InterPro" id="IPR010817">
    <property type="entry name" value="HemY_N"/>
</dbReference>
<feature type="domain" description="HemY N-terminal" evidence="7">
    <location>
        <begin position="26"/>
        <end position="131"/>
    </location>
</feature>
<feature type="region of interest" description="Disordered" evidence="5">
    <location>
        <begin position="220"/>
        <end position="245"/>
    </location>
</feature>
<dbReference type="Pfam" id="PF07219">
    <property type="entry name" value="HemY_N"/>
    <property type="match status" value="1"/>
</dbReference>
<evidence type="ECO:0000256" key="2">
    <source>
        <dbReference type="ARBA" id="ARBA00022692"/>
    </source>
</evidence>
<evidence type="ECO:0000259" key="7">
    <source>
        <dbReference type="Pfam" id="PF07219"/>
    </source>
</evidence>
<comment type="subcellular location">
    <subcellularLocation>
        <location evidence="1">Membrane</location>
    </subcellularLocation>
</comment>
<evidence type="ECO:0000256" key="6">
    <source>
        <dbReference type="SAM" id="Phobius"/>
    </source>
</evidence>
<evidence type="ECO:0000256" key="4">
    <source>
        <dbReference type="ARBA" id="ARBA00023136"/>
    </source>
</evidence>
<keyword evidence="3 6" id="KW-1133">Transmembrane helix</keyword>
<name>A0ABU9YG34_9PROT</name>
<feature type="compositionally biased region" description="Low complexity" evidence="5">
    <location>
        <begin position="452"/>
        <end position="466"/>
    </location>
</feature>
<accession>A0ABU9YG34</accession>
<reference evidence="8 9" key="1">
    <citation type="submission" date="2024-03" db="EMBL/GenBank/DDBJ databases">
        <title>High-quality draft genome sequencing of Tistrella sp. BH-R2-4.</title>
        <authorList>
            <person name="Dong C."/>
        </authorList>
    </citation>
    <scope>NUCLEOTIDE SEQUENCE [LARGE SCALE GENOMIC DNA]</scope>
    <source>
        <strain evidence="8 9">BH-R2-4</strain>
    </source>
</reference>
<protein>
    <submittedName>
        <fullName evidence="8">Heme biosynthesis HemY N-terminal domain-containing protein</fullName>
    </submittedName>
</protein>
<evidence type="ECO:0000256" key="3">
    <source>
        <dbReference type="ARBA" id="ARBA00022989"/>
    </source>
</evidence>
<dbReference type="EMBL" id="JBBKTW010000002">
    <property type="protein sequence ID" value="MEN2987749.1"/>
    <property type="molecule type" value="Genomic_DNA"/>
</dbReference>